<dbReference type="EMBL" id="BMDY01000018">
    <property type="protein sequence ID" value="GGB13177.1"/>
    <property type="molecule type" value="Genomic_DNA"/>
</dbReference>
<gene>
    <name evidence="2" type="ORF">GCM10007414_28130</name>
</gene>
<reference evidence="3" key="1">
    <citation type="journal article" date="2019" name="Int. J. Syst. Evol. Microbiol.">
        <title>The Global Catalogue of Microorganisms (GCM) 10K type strain sequencing project: providing services to taxonomists for standard genome sequencing and annotation.</title>
        <authorList>
            <consortium name="The Broad Institute Genomics Platform"/>
            <consortium name="The Broad Institute Genome Sequencing Center for Infectious Disease"/>
            <person name="Wu L."/>
            <person name="Ma J."/>
        </authorList>
    </citation>
    <scope>NUCLEOTIDE SEQUENCE [LARGE SCALE GENOMIC DNA]</scope>
    <source>
        <strain evidence="3">CGMCC 1.10131</strain>
    </source>
</reference>
<dbReference type="Proteomes" id="UP000651977">
    <property type="component" value="Unassembled WGS sequence"/>
</dbReference>
<organism evidence="2 3">
    <name type="scientific">Agarivorans gilvus</name>
    <dbReference type="NCBI Taxonomy" id="680279"/>
    <lineage>
        <taxon>Bacteria</taxon>
        <taxon>Pseudomonadati</taxon>
        <taxon>Pseudomonadota</taxon>
        <taxon>Gammaproteobacteria</taxon>
        <taxon>Alteromonadales</taxon>
        <taxon>Alteromonadaceae</taxon>
        <taxon>Agarivorans</taxon>
    </lineage>
</organism>
<evidence type="ECO:0000256" key="1">
    <source>
        <dbReference type="SAM" id="SignalP"/>
    </source>
</evidence>
<evidence type="ECO:0000313" key="3">
    <source>
        <dbReference type="Proteomes" id="UP000651977"/>
    </source>
</evidence>
<dbReference type="Pfam" id="PF11059">
    <property type="entry name" value="DUF2860"/>
    <property type="match status" value="1"/>
</dbReference>
<protein>
    <recommendedName>
        <fullName evidence="4">DUF2860 domain-containing protein</fullName>
    </recommendedName>
</protein>
<proteinExistence type="predicted"/>
<sequence>MPKYFSPALGLSLLLSITAHARPISEPAGWSGAINLNLGYSNSQNQFSTDDDNQITNDLNNSGKTINSALLFPLLTINYTTADLRNQFFLGNSRENLGRAQFQYELGYRRMLSQRSKLTLAYFPELPLLNETWSDPYLTNVARQETEENYQGGRLRYEAIGDSPVTLEYIYAKRTIDKETSGHALFGANSTQAQALRREADLHRIIAEGFVPLSKTWTFTPALAYTTAKAQGSANDFNQYALRLNGLYRSGQHLLNLNAEYSYTKYSASNPVFANQTQQDDSYSLFALYVYNQPFAWKNAFFNIIAGYSQSDSNISFYDSKGSIAAFGFGYNF</sequence>
<feature type="chain" id="PRO_5045283159" description="DUF2860 domain-containing protein" evidence="1">
    <location>
        <begin position="22"/>
        <end position="333"/>
    </location>
</feature>
<accession>A0ABQ1I3J6</accession>
<dbReference type="InterPro" id="IPR016896">
    <property type="entry name" value="DUF2860"/>
</dbReference>
<comment type="caution">
    <text evidence="2">The sequence shown here is derived from an EMBL/GenBank/DDBJ whole genome shotgun (WGS) entry which is preliminary data.</text>
</comment>
<dbReference type="RefSeq" id="WP_055733785.1">
    <property type="nucleotide sequence ID" value="NZ_BMDY01000018.1"/>
</dbReference>
<feature type="signal peptide" evidence="1">
    <location>
        <begin position="1"/>
        <end position="21"/>
    </location>
</feature>
<evidence type="ECO:0008006" key="4">
    <source>
        <dbReference type="Google" id="ProtNLM"/>
    </source>
</evidence>
<keyword evidence="1" id="KW-0732">Signal</keyword>
<name>A0ABQ1I3J6_9ALTE</name>
<evidence type="ECO:0000313" key="2">
    <source>
        <dbReference type="EMBL" id="GGB13177.1"/>
    </source>
</evidence>
<dbReference type="PIRSF" id="PIRSF028696">
    <property type="entry name" value="UCP028696"/>
    <property type="match status" value="1"/>
</dbReference>
<keyword evidence="3" id="KW-1185">Reference proteome</keyword>